<sequence>MKGRTKATPEDLVQEITEDLREMNGKTVKPSKGGTTKSVQEEPSEFDDEARAQKGKMKMDDLPMCTKELELSNWRVTSNVTNNEATRIIVGWDPKVYDVVNLHVSSQWITCRVHSISYGFGVIISFFMGKCAFRETGDVGVYYGARGCNKSQPWVLMGDFNATIQSSDSKGGDSTWSRQKQEFGQCLHQAELHLVPYRGIKYTYHNGQNNENMILKRLNWIIGNTTFAKKWLKALAHFLLRSISDHNSMMLNLRQGHFHSKPNFKFLNF</sequence>
<comment type="caution">
    <text evidence="2">The sequence shown here is derived from an EMBL/GenBank/DDBJ whole genome shotgun (WGS) entry which is preliminary data.</text>
</comment>
<evidence type="ECO:0000313" key="3">
    <source>
        <dbReference type="Proteomes" id="UP001162972"/>
    </source>
</evidence>
<organism evidence="2 3">
    <name type="scientific">Salix udensis</name>
    <dbReference type="NCBI Taxonomy" id="889485"/>
    <lineage>
        <taxon>Eukaryota</taxon>
        <taxon>Viridiplantae</taxon>
        <taxon>Streptophyta</taxon>
        <taxon>Embryophyta</taxon>
        <taxon>Tracheophyta</taxon>
        <taxon>Spermatophyta</taxon>
        <taxon>Magnoliopsida</taxon>
        <taxon>eudicotyledons</taxon>
        <taxon>Gunneridae</taxon>
        <taxon>Pentapetalae</taxon>
        <taxon>rosids</taxon>
        <taxon>fabids</taxon>
        <taxon>Malpighiales</taxon>
        <taxon>Salicaceae</taxon>
        <taxon>Saliceae</taxon>
        <taxon>Salix</taxon>
    </lineage>
</organism>
<dbReference type="PANTHER" id="PTHR33710">
    <property type="entry name" value="BNAC02G09200D PROTEIN"/>
    <property type="match status" value="1"/>
</dbReference>
<name>A0AAD6NTL6_9ROSI</name>
<evidence type="ECO:0000313" key="2">
    <source>
        <dbReference type="EMBL" id="KAJ6404519.1"/>
    </source>
</evidence>
<gene>
    <name evidence="2" type="ORF">OIU84_012653</name>
</gene>
<proteinExistence type="predicted"/>
<accession>A0AAD6NTL6</accession>
<dbReference type="EMBL" id="JAPFFJ010000017">
    <property type="protein sequence ID" value="KAJ6404519.1"/>
    <property type="molecule type" value="Genomic_DNA"/>
</dbReference>
<reference evidence="2 3" key="1">
    <citation type="journal article" date="2023" name="Int. J. Mol. Sci.">
        <title>De Novo Assembly and Annotation of 11 Diverse Shrub Willow (Salix) Genomes Reveals Novel Gene Organization in Sex-Linked Regions.</title>
        <authorList>
            <person name="Hyden B."/>
            <person name="Feng K."/>
            <person name="Yates T.B."/>
            <person name="Jawdy S."/>
            <person name="Cereghino C."/>
            <person name="Smart L.B."/>
            <person name="Muchero W."/>
        </authorList>
    </citation>
    <scope>NUCLEOTIDE SEQUENCE [LARGE SCALE GENOMIC DNA]</scope>
    <source>
        <tissue evidence="2">Shoot tip</tissue>
    </source>
</reference>
<dbReference type="AlphaFoldDB" id="A0AAD6NTL6"/>
<protein>
    <recommendedName>
        <fullName evidence="4">Reverse transcriptase</fullName>
    </recommendedName>
</protein>
<dbReference type="Proteomes" id="UP001162972">
    <property type="component" value="Chromosome 2"/>
</dbReference>
<keyword evidence="3" id="KW-1185">Reference proteome</keyword>
<dbReference type="PANTHER" id="PTHR33710:SF77">
    <property type="entry name" value="DNASE I-LIKE SUPERFAMILY PROTEIN"/>
    <property type="match status" value="1"/>
</dbReference>
<dbReference type="InterPro" id="IPR036691">
    <property type="entry name" value="Endo/exonu/phosph_ase_sf"/>
</dbReference>
<dbReference type="SUPFAM" id="SSF56219">
    <property type="entry name" value="DNase I-like"/>
    <property type="match status" value="1"/>
</dbReference>
<evidence type="ECO:0000256" key="1">
    <source>
        <dbReference type="SAM" id="MobiDB-lite"/>
    </source>
</evidence>
<evidence type="ECO:0008006" key="4">
    <source>
        <dbReference type="Google" id="ProtNLM"/>
    </source>
</evidence>
<dbReference type="Gene3D" id="3.60.10.10">
    <property type="entry name" value="Endonuclease/exonuclease/phosphatase"/>
    <property type="match status" value="1"/>
</dbReference>
<feature type="region of interest" description="Disordered" evidence="1">
    <location>
        <begin position="19"/>
        <end position="52"/>
    </location>
</feature>